<reference evidence="1 2" key="1">
    <citation type="journal article" date="2019" name="Sci. Rep.">
        <title>Orb-weaving spider Araneus ventricosus genome elucidates the spidroin gene catalogue.</title>
        <authorList>
            <person name="Kono N."/>
            <person name="Nakamura H."/>
            <person name="Ohtoshi R."/>
            <person name="Moran D.A.P."/>
            <person name="Shinohara A."/>
            <person name="Yoshida Y."/>
            <person name="Fujiwara M."/>
            <person name="Mori M."/>
            <person name="Tomita M."/>
            <person name="Arakawa K."/>
        </authorList>
    </citation>
    <scope>NUCLEOTIDE SEQUENCE [LARGE SCALE GENOMIC DNA]</scope>
</reference>
<evidence type="ECO:0000313" key="1">
    <source>
        <dbReference type="EMBL" id="GBM46980.1"/>
    </source>
</evidence>
<keyword evidence="2" id="KW-1185">Reference proteome</keyword>
<comment type="caution">
    <text evidence="1">The sequence shown here is derived from an EMBL/GenBank/DDBJ whole genome shotgun (WGS) entry which is preliminary data.</text>
</comment>
<gene>
    <name evidence="1" type="ORF">AVEN_217283_1</name>
</gene>
<proteinExistence type="predicted"/>
<dbReference type="EMBL" id="BGPR01001160">
    <property type="protein sequence ID" value="GBM46980.1"/>
    <property type="molecule type" value="Genomic_DNA"/>
</dbReference>
<protein>
    <submittedName>
        <fullName evidence="1">Uncharacterized protein</fullName>
    </submittedName>
</protein>
<accession>A0A4Y2FZU2</accession>
<sequence>MTGCTTLERGLCMGCSVKQDIHGDTVPLHLERLAPKLAINANMESENYTVVVEKFGNPADFPLGAFGHKIEIRFWKRRAMLPHKNENHKIGEEE</sequence>
<dbReference type="Proteomes" id="UP000499080">
    <property type="component" value="Unassembled WGS sequence"/>
</dbReference>
<dbReference type="AlphaFoldDB" id="A0A4Y2FZU2"/>
<organism evidence="1 2">
    <name type="scientific">Araneus ventricosus</name>
    <name type="common">Orbweaver spider</name>
    <name type="synonym">Epeira ventricosa</name>
    <dbReference type="NCBI Taxonomy" id="182803"/>
    <lineage>
        <taxon>Eukaryota</taxon>
        <taxon>Metazoa</taxon>
        <taxon>Ecdysozoa</taxon>
        <taxon>Arthropoda</taxon>
        <taxon>Chelicerata</taxon>
        <taxon>Arachnida</taxon>
        <taxon>Araneae</taxon>
        <taxon>Araneomorphae</taxon>
        <taxon>Entelegynae</taxon>
        <taxon>Araneoidea</taxon>
        <taxon>Araneidae</taxon>
        <taxon>Araneus</taxon>
    </lineage>
</organism>
<name>A0A4Y2FZU2_ARAVE</name>
<evidence type="ECO:0000313" key="2">
    <source>
        <dbReference type="Proteomes" id="UP000499080"/>
    </source>
</evidence>